<evidence type="ECO:0000313" key="2">
    <source>
        <dbReference type="Proteomes" id="UP000565441"/>
    </source>
</evidence>
<dbReference type="Proteomes" id="UP000565441">
    <property type="component" value="Unassembled WGS sequence"/>
</dbReference>
<evidence type="ECO:0000313" key="1">
    <source>
        <dbReference type="EMBL" id="KAF5378782.1"/>
    </source>
</evidence>
<dbReference type="AlphaFoldDB" id="A0A8H5H8S4"/>
<comment type="caution">
    <text evidence="1">The sequence shown here is derived from an EMBL/GenBank/DDBJ whole genome shotgun (WGS) entry which is preliminary data.</text>
</comment>
<protein>
    <recommendedName>
        <fullName evidence="3">F-box domain-containing protein</fullName>
    </recommendedName>
</protein>
<sequence>MIIASDTTDHLFLTKFPLETFIPFPSLIPDFVPRHAVCTCPVNRIPTEILVEIFFCTLRNYAGDWGLVGPPRGSRRMPGLSFSPGSSSDPMILAQVCRRWRGIALSTPMLWSSLRIVCNCGGQYIPLLKTWLKRSGTCPLTISLIQPYVGYYVDYHNPETVALMTAITSVLVTQASRWKVIDFRFAVGIPPALTNIDSKSLPILESAAILSRGEPTLLFEDHLPSLDKLWGTIHSSPAFRRGKWEFQYLYHRLEHAPWKRLTHIEVEISVYSLFEVLPLCE</sequence>
<keyword evidence="2" id="KW-1185">Reference proteome</keyword>
<evidence type="ECO:0008006" key="3">
    <source>
        <dbReference type="Google" id="ProtNLM"/>
    </source>
</evidence>
<organism evidence="1 2">
    <name type="scientific">Tricholomella constricta</name>
    <dbReference type="NCBI Taxonomy" id="117010"/>
    <lineage>
        <taxon>Eukaryota</taxon>
        <taxon>Fungi</taxon>
        <taxon>Dikarya</taxon>
        <taxon>Basidiomycota</taxon>
        <taxon>Agaricomycotina</taxon>
        <taxon>Agaricomycetes</taxon>
        <taxon>Agaricomycetidae</taxon>
        <taxon>Agaricales</taxon>
        <taxon>Tricholomatineae</taxon>
        <taxon>Lyophyllaceae</taxon>
        <taxon>Tricholomella</taxon>
    </lineage>
</organism>
<name>A0A8H5H8S4_9AGAR</name>
<gene>
    <name evidence="1" type="ORF">D9615_006935</name>
</gene>
<dbReference type="EMBL" id="JAACJP010000018">
    <property type="protein sequence ID" value="KAF5378782.1"/>
    <property type="molecule type" value="Genomic_DNA"/>
</dbReference>
<reference evidence="1 2" key="1">
    <citation type="journal article" date="2020" name="ISME J.">
        <title>Uncovering the hidden diversity of litter-decomposition mechanisms in mushroom-forming fungi.</title>
        <authorList>
            <person name="Floudas D."/>
            <person name="Bentzer J."/>
            <person name="Ahren D."/>
            <person name="Johansson T."/>
            <person name="Persson P."/>
            <person name="Tunlid A."/>
        </authorList>
    </citation>
    <scope>NUCLEOTIDE SEQUENCE [LARGE SCALE GENOMIC DNA]</scope>
    <source>
        <strain evidence="1 2">CBS 661.87</strain>
    </source>
</reference>
<accession>A0A8H5H8S4</accession>
<dbReference type="Gene3D" id="1.20.1280.50">
    <property type="match status" value="1"/>
</dbReference>
<dbReference type="OrthoDB" id="3055769at2759"/>
<proteinExistence type="predicted"/>
<dbReference type="SUPFAM" id="SSF81383">
    <property type="entry name" value="F-box domain"/>
    <property type="match status" value="1"/>
</dbReference>
<dbReference type="InterPro" id="IPR036047">
    <property type="entry name" value="F-box-like_dom_sf"/>
</dbReference>